<dbReference type="EMBL" id="CAJNIZ010000001">
    <property type="protein sequence ID" value="CAE7149569.1"/>
    <property type="molecule type" value="Genomic_DNA"/>
</dbReference>
<evidence type="ECO:0000259" key="4">
    <source>
        <dbReference type="PROSITE" id="PS50975"/>
    </source>
</evidence>
<feature type="transmembrane region" description="Helical" evidence="2">
    <location>
        <begin position="608"/>
        <end position="628"/>
    </location>
</feature>
<dbReference type="GO" id="GO:0005524">
    <property type="term" value="F:ATP binding"/>
    <property type="evidence" value="ECO:0007669"/>
    <property type="project" value="UniProtKB-UniRule"/>
</dbReference>
<accession>A0A812IPU1</accession>
<keyword evidence="2" id="KW-1133">Transmembrane helix</keyword>
<keyword evidence="2" id="KW-0472">Membrane</keyword>
<dbReference type="SUPFAM" id="SSF50630">
    <property type="entry name" value="Acid proteases"/>
    <property type="match status" value="1"/>
</dbReference>
<dbReference type="Gene3D" id="2.40.70.10">
    <property type="entry name" value="Acid Proteases"/>
    <property type="match status" value="1"/>
</dbReference>
<feature type="domain" description="ATP-grasp" evidence="4">
    <location>
        <begin position="742"/>
        <end position="993"/>
    </location>
</feature>
<dbReference type="InterPro" id="IPR021109">
    <property type="entry name" value="Peptidase_aspartic_dom_sf"/>
</dbReference>
<dbReference type="PANTHER" id="PTHR38037">
    <property type="entry name" value="ZN_PROTEASE DOMAIN-CONTAINING PROTEIN"/>
    <property type="match status" value="1"/>
</dbReference>
<gene>
    <name evidence="5" type="primary">rimK</name>
    <name evidence="5" type="ORF">SPIL2461_LOCUS146</name>
</gene>
<evidence type="ECO:0000256" key="2">
    <source>
        <dbReference type="SAM" id="Phobius"/>
    </source>
</evidence>
<keyword evidence="1" id="KW-0067">ATP-binding</keyword>
<dbReference type="Pfam" id="PF14397">
    <property type="entry name" value="ATPgrasp_ST"/>
    <property type="match status" value="1"/>
</dbReference>
<evidence type="ECO:0000313" key="5">
    <source>
        <dbReference type="EMBL" id="CAE7149569.1"/>
    </source>
</evidence>
<dbReference type="InterPro" id="IPR025840">
    <property type="entry name" value="7TM_transglut"/>
</dbReference>
<dbReference type="Pfam" id="PF05618">
    <property type="entry name" value="Zn_protease"/>
    <property type="match status" value="1"/>
</dbReference>
<feature type="transmembrane region" description="Helical" evidence="2">
    <location>
        <begin position="648"/>
        <end position="666"/>
    </location>
</feature>
<dbReference type="InterPro" id="IPR011761">
    <property type="entry name" value="ATP-grasp"/>
</dbReference>
<dbReference type="Proteomes" id="UP000649617">
    <property type="component" value="Unassembled WGS sequence"/>
</dbReference>
<dbReference type="InterPro" id="IPR011758">
    <property type="entry name" value="RimK-rel_E_lig"/>
</dbReference>
<dbReference type="PANTHER" id="PTHR38037:SF2">
    <property type="entry name" value="ATP-DEPENDENT ZINC PROTEASE DOMAIN-CONTAINING PROTEIN-RELATED"/>
    <property type="match status" value="1"/>
</dbReference>
<dbReference type="Gene3D" id="3.30.470.20">
    <property type="entry name" value="ATP-grasp fold, B domain"/>
    <property type="match status" value="1"/>
</dbReference>
<feature type="transmembrane region" description="Helical" evidence="2">
    <location>
        <begin position="578"/>
        <end position="601"/>
    </location>
</feature>
<organism evidence="5 6">
    <name type="scientific">Symbiodinium pilosum</name>
    <name type="common">Dinoflagellate</name>
    <dbReference type="NCBI Taxonomy" id="2952"/>
    <lineage>
        <taxon>Eukaryota</taxon>
        <taxon>Sar</taxon>
        <taxon>Alveolata</taxon>
        <taxon>Dinophyceae</taxon>
        <taxon>Suessiales</taxon>
        <taxon>Symbiodiniaceae</taxon>
        <taxon>Symbiodinium</taxon>
    </lineage>
</organism>
<keyword evidence="3" id="KW-0732">Signal</keyword>
<sequence>MSMRLSCVALLVLFSGCAQVAQQTTVDQLRLELAQIQNSLDDAGTQATALFAEQSLNTEDLSTQLASLNETVSRLDDTVSTSCPEKAERVVVQRCDPVNTTSVVVATEGKMVLGELERVWVDPPGLQMIARIDTGASSSSLHADNITPFERDGDDWVRFNINNSDKESVTIEQPVTKYVRVFQQADKSGSRRPVVELRLVLGDVRDTFSFTLADRSHLEQDMILGRNFLTDMALVDVSKQYVQPPFKPVAVTVEARIEFDARGGAAQVYLTLPPDQQGFAMVSEATASSGWGFAIEGDQIQRRAHWTQRAPQGRQVLFYKLDLAVSDADTWELPPPEPSGTIIWDEPYQTAVSHVLDTILPITADPHTMALQLIKTITRQPPDQNVSLLTSAYAGADLLQRVLQTAGINARAVQVLELEDGRRRQSLADYLQVWDGQQWRLYDPAVGEVTKSTELLLWQTGTPGVLEVLGGTNSRVSFSMISQSRSSLLLAQEQADDLALSLYNLPIAEQSMFKLIMLLPVGAFVVVLLRVLIGIRTSGTFMPVLIALAFLQTELIPGLTSFIIVVGIGLSIRSYLSTLNLLLVARIATLVVLVIAIISLFSIVSYRLGLIQGLTITFFPMIILAWTIERMSITWEEEGPKEVLLQGGGSLFVAVLAFLLMDMAVIEHLAFNFPELHLVLLGFILLAGRYTGYRLLELKRFSAPFELKRRGILGMNRRNISYISRYNNRRQFPLVDNKLKTKLVAEEAGLAVPKLIDIVATQHEVESVERNLKGLDSFVVKPAQGSGGKGILVVVGQEDGQYRKASGDLISLAAVKRHLTNTLSGLHSLGGRNDVAILETLVRVDPVFSSFSHEGVPDIRLIVFQGIPVMGMLRLATRASDGKANLHQGAIGVGLDIATGRGIQAVLHNKLVTHHPDTGADLSTLTVPNWPALLRLAAECYEVTELGYLGCDIVIDRDRGPLILELNARPGLSIQLANNSGLLPRLQHVEATNTKKMRIADRLQFAIENFKHDDTWETLPAF</sequence>
<protein>
    <submittedName>
        <fullName evidence="5">RimK protein</fullName>
    </submittedName>
</protein>
<dbReference type="InterPro" id="IPR008503">
    <property type="entry name" value="Asp_endopeptidase"/>
</dbReference>
<dbReference type="AlphaFoldDB" id="A0A812IPU1"/>
<feature type="chain" id="PRO_5032795336" evidence="3">
    <location>
        <begin position="24"/>
        <end position="1022"/>
    </location>
</feature>
<keyword evidence="1" id="KW-0547">Nucleotide-binding</keyword>
<keyword evidence="6" id="KW-1185">Reference proteome</keyword>
<dbReference type="InterPro" id="IPR025838">
    <property type="entry name" value="Transglut_i_TM"/>
</dbReference>
<proteinExistence type="predicted"/>
<evidence type="ECO:0000256" key="3">
    <source>
        <dbReference type="SAM" id="SignalP"/>
    </source>
</evidence>
<dbReference type="OrthoDB" id="10533467at2759"/>
<comment type="caution">
    <text evidence="5">The sequence shown here is derived from an EMBL/GenBank/DDBJ whole genome shotgun (WGS) entry which is preliminary data.</text>
</comment>
<name>A0A812IPU1_SYMPI</name>
<feature type="transmembrane region" description="Helical" evidence="2">
    <location>
        <begin position="678"/>
        <end position="696"/>
    </location>
</feature>
<dbReference type="GO" id="GO:0046872">
    <property type="term" value="F:metal ion binding"/>
    <property type="evidence" value="ECO:0007669"/>
    <property type="project" value="InterPro"/>
</dbReference>
<dbReference type="Pfam" id="PF14402">
    <property type="entry name" value="7TM_transglut"/>
    <property type="match status" value="1"/>
</dbReference>
<evidence type="ECO:0000256" key="1">
    <source>
        <dbReference type="PROSITE-ProRule" id="PRU00409"/>
    </source>
</evidence>
<dbReference type="InterPro" id="IPR039523">
    <property type="entry name" value="RimK-rel_E_lig_ATP-grasp"/>
</dbReference>
<dbReference type="PROSITE" id="PS50975">
    <property type="entry name" value="ATP_GRASP"/>
    <property type="match status" value="1"/>
</dbReference>
<keyword evidence="2" id="KW-0812">Transmembrane</keyword>
<dbReference type="NCBIfam" id="TIGR02291">
    <property type="entry name" value="rimK_rel_E_lig"/>
    <property type="match status" value="1"/>
</dbReference>
<feature type="transmembrane region" description="Helical" evidence="2">
    <location>
        <begin position="512"/>
        <end position="533"/>
    </location>
</feature>
<dbReference type="Pfam" id="PF14400">
    <property type="entry name" value="Transglut_i_TM"/>
    <property type="match status" value="1"/>
</dbReference>
<evidence type="ECO:0000313" key="6">
    <source>
        <dbReference type="Proteomes" id="UP000649617"/>
    </source>
</evidence>
<reference evidence="5" key="1">
    <citation type="submission" date="2021-02" db="EMBL/GenBank/DDBJ databases">
        <authorList>
            <person name="Dougan E. K."/>
            <person name="Rhodes N."/>
            <person name="Thang M."/>
            <person name="Chan C."/>
        </authorList>
    </citation>
    <scope>NUCLEOTIDE SEQUENCE</scope>
</reference>
<feature type="signal peptide" evidence="3">
    <location>
        <begin position="1"/>
        <end position="23"/>
    </location>
</feature>
<feature type="transmembrane region" description="Helical" evidence="2">
    <location>
        <begin position="545"/>
        <end position="572"/>
    </location>
</feature>
<dbReference type="SUPFAM" id="SSF56059">
    <property type="entry name" value="Glutathione synthetase ATP-binding domain-like"/>
    <property type="match status" value="1"/>
</dbReference>
<dbReference type="PROSITE" id="PS51257">
    <property type="entry name" value="PROKAR_LIPOPROTEIN"/>
    <property type="match status" value="1"/>
</dbReference>